<accession>A0A089ZB79</accession>
<protein>
    <submittedName>
        <fullName evidence="1">Uncharacterized protein</fullName>
    </submittedName>
</protein>
<dbReference type="AlphaFoldDB" id="A0A089ZB79"/>
<proteinExistence type="predicted"/>
<evidence type="ECO:0000313" key="2">
    <source>
        <dbReference type="EMBL" id="CEL24712.1"/>
    </source>
</evidence>
<dbReference type="GeneID" id="26739322"/>
<dbReference type="RefSeq" id="WP_048085169.1">
    <property type="nucleotide sequence ID" value="NZ_CP006933.1"/>
</dbReference>
<sequence length="83" mass="9698">MGENKTEDWYVVCRNTKCRHRFPIPSNTPVEWKRQKFRGVCGHGEDKVILELKEPVKCPECGEESYRTIPRQFRGPNSKTCSV</sequence>
<dbReference type="KEGG" id="mfc:BRM9_1241"/>
<dbReference type="EMBL" id="CP006933">
    <property type="protein sequence ID" value="AIS32056.1"/>
    <property type="molecule type" value="Genomic_DNA"/>
</dbReference>
<dbReference type="PATRIC" id="fig|2162.10.peg.1120"/>
<keyword evidence="4" id="KW-1185">Reference proteome</keyword>
<evidence type="ECO:0000313" key="4">
    <source>
        <dbReference type="Proteomes" id="UP000062768"/>
    </source>
</evidence>
<dbReference type="EMBL" id="LN734822">
    <property type="protein sequence ID" value="CEL24712.1"/>
    <property type="molecule type" value="Genomic_DNA"/>
</dbReference>
<dbReference type="Proteomes" id="UP000062768">
    <property type="component" value="Chromosome I"/>
</dbReference>
<reference evidence="2" key="2">
    <citation type="submission" date="2014-09" db="EMBL/GenBank/DDBJ databases">
        <authorList>
            <person name="Bishop-Lilly K.A."/>
            <person name="Broomall S.M."/>
            <person name="Chain P.S."/>
            <person name="Chertkov O."/>
            <person name="Coyne S.R."/>
            <person name="Daligault H.E."/>
            <person name="Davenport K.W."/>
            <person name="Erkkila T."/>
            <person name="Frey K.G."/>
            <person name="Gibbons H.S."/>
            <person name="Gu W."/>
            <person name="Jaissle J."/>
            <person name="Johnson S.L."/>
            <person name="Koroleva G.I."/>
            <person name="Ladner J.T."/>
            <person name="Lo C.-C."/>
            <person name="Minogue T.D."/>
            <person name="Munk C."/>
            <person name="Palacios G.F."/>
            <person name="Redden C.L."/>
            <person name="Rosenzweig C.N."/>
            <person name="Scholz M.B."/>
            <person name="Teshima H."/>
            <person name="Xu Y."/>
        </authorList>
    </citation>
    <scope>NUCLEOTIDE SEQUENCE</scope>
    <source>
        <strain evidence="2">Mb9</strain>
    </source>
</reference>
<reference evidence="1" key="1">
    <citation type="submission" date="2013-12" db="EMBL/GenBank/DDBJ databases">
        <title>The complete genome sequence of Methanobacterium sp. BRM9.</title>
        <authorList>
            <consortium name="Pastoral Greenhouse Gas Research Consortium"/>
            <person name="Kelly W.J."/>
            <person name="Leahy S.C."/>
            <person name="Perry R."/>
            <person name="Li D."/>
            <person name="Altermann E."/>
            <person name="Lambie S.C."/>
            <person name="Attwood G.T."/>
        </authorList>
    </citation>
    <scope>NUCLEOTIDE SEQUENCE [LARGE SCALE GENOMIC DNA]</scope>
    <source>
        <strain evidence="1">BRM9</strain>
    </source>
</reference>
<evidence type="ECO:0000313" key="1">
    <source>
        <dbReference type="EMBL" id="AIS32056.1"/>
    </source>
</evidence>
<dbReference type="Proteomes" id="UP000029661">
    <property type="component" value="Chromosome"/>
</dbReference>
<organism evidence="1 3">
    <name type="scientific">Methanobacterium formicicum</name>
    <dbReference type="NCBI Taxonomy" id="2162"/>
    <lineage>
        <taxon>Archaea</taxon>
        <taxon>Methanobacteriati</taxon>
        <taxon>Methanobacteriota</taxon>
        <taxon>Methanomada group</taxon>
        <taxon>Methanobacteria</taxon>
        <taxon>Methanobacteriales</taxon>
        <taxon>Methanobacteriaceae</taxon>
        <taxon>Methanobacterium</taxon>
    </lineage>
</organism>
<dbReference type="OrthoDB" id="70818at2157"/>
<dbReference type="STRING" id="2162.BRM9_1241"/>
<gene>
    <name evidence="1" type="ORF">BRM9_1241</name>
    <name evidence="2" type="ORF">MB9_1073</name>
</gene>
<evidence type="ECO:0000313" key="3">
    <source>
        <dbReference type="Proteomes" id="UP000029661"/>
    </source>
</evidence>
<name>A0A089ZB79_METFO</name>